<dbReference type="AlphaFoldDB" id="A0A0F9MRB9"/>
<organism evidence="1">
    <name type="scientific">marine sediment metagenome</name>
    <dbReference type="NCBI Taxonomy" id="412755"/>
    <lineage>
        <taxon>unclassified sequences</taxon>
        <taxon>metagenomes</taxon>
        <taxon>ecological metagenomes</taxon>
    </lineage>
</organism>
<reference evidence="1" key="1">
    <citation type="journal article" date="2015" name="Nature">
        <title>Complex archaea that bridge the gap between prokaryotes and eukaryotes.</title>
        <authorList>
            <person name="Spang A."/>
            <person name="Saw J.H."/>
            <person name="Jorgensen S.L."/>
            <person name="Zaremba-Niedzwiedzka K."/>
            <person name="Martijn J."/>
            <person name="Lind A.E."/>
            <person name="van Eijk R."/>
            <person name="Schleper C."/>
            <person name="Guy L."/>
            <person name="Ettema T.J."/>
        </authorList>
    </citation>
    <scope>NUCLEOTIDE SEQUENCE</scope>
</reference>
<comment type="caution">
    <text evidence="1">The sequence shown here is derived from an EMBL/GenBank/DDBJ whole genome shotgun (WGS) entry which is preliminary data.</text>
</comment>
<gene>
    <name evidence="1" type="ORF">LCGC14_1058830</name>
</gene>
<evidence type="ECO:0000313" key="1">
    <source>
        <dbReference type="EMBL" id="KKN08234.1"/>
    </source>
</evidence>
<sequence>MKMIRWVPGAIVTPNPITIPAAAPRIGAVVSSDITRPASGLADHPAATVILGVTDHPGAGIALGVIDHPAANVIAGVTTHLAAAVAASMALHTDDQVVAAIANHAGHAHPLLVQGVAVAEAFGASGVGTADIESVSGQTIAGA</sequence>
<feature type="non-terminal residue" evidence="1">
    <location>
        <position position="143"/>
    </location>
</feature>
<accession>A0A0F9MRB9</accession>
<name>A0A0F9MRB9_9ZZZZ</name>
<dbReference type="EMBL" id="LAZR01004479">
    <property type="protein sequence ID" value="KKN08234.1"/>
    <property type="molecule type" value="Genomic_DNA"/>
</dbReference>
<proteinExistence type="predicted"/>
<protein>
    <submittedName>
        <fullName evidence="1">Uncharacterized protein</fullName>
    </submittedName>
</protein>